<dbReference type="Proteomes" id="UP000316621">
    <property type="component" value="Chromosome 3"/>
</dbReference>
<feature type="compositionally biased region" description="Basic residues" evidence="1">
    <location>
        <begin position="52"/>
        <end position="62"/>
    </location>
</feature>
<evidence type="ECO:0000256" key="1">
    <source>
        <dbReference type="SAM" id="MobiDB-lite"/>
    </source>
</evidence>
<gene>
    <name evidence="2" type="ORF">C5167_012581</name>
</gene>
<evidence type="ECO:0000313" key="3">
    <source>
        <dbReference type="Proteomes" id="UP000316621"/>
    </source>
</evidence>
<accession>A0A4Y7J263</accession>
<evidence type="ECO:0000313" key="2">
    <source>
        <dbReference type="EMBL" id="RZC53735.1"/>
    </source>
</evidence>
<dbReference type="Gramene" id="RZC53735">
    <property type="protein sequence ID" value="RZC53735"/>
    <property type="gene ID" value="C5167_012581"/>
</dbReference>
<dbReference type="AlphaFoldDB" id="A0A4Y7J263"/>
<feature type="region of interest" description="Disordered" evidence="1">
    <location>
        <begin position="26"/>
        <end position="62"/>
    </location>
</feature>
<protein>
    <submittedName>
        <fullName evidence="2">Uncharacterized protein</fullName>
    </submittedName>
</protein>
<sequence>MLFAIGILDDVCKELLQSHLETIEGRSSASALAGSGRQREHKNRQTETVTLPHHRQNLSRAE</sequence>
<organism evidence="2 3">
    <name type="scientific">Papaver somniferum</name>
    <name type="common">Opium poppy</name>
    <dbReference type="NCBI Taxonomy" id="3469"/>
    <lineage>
        <taxon>Eukaryota</taxon>
        <taxon>Viridiplantae</taxon>
        <taxon>Streptophyta</taxon>
        <taxon>Embryophyta</taxon>
        <taxon>Tracheophyta</taxon>
        <taxon>Spermatophyta</taxon>
        <taxon>Magnoliopsida</taxon>
        <taxon>Ranunculales</taxon>
        <taxon>Papaveraceae</taxon>
        <taxon>Papaveroideae</taxon>
        <taxon>Papaver</taxon>
    </lineage>
</organism>
<feature type="compositionally biased region" description="Low complexity" evidence="1">
    <location>
        <begin position="26"/>
        <end position="36"/>
    </location>
</feature>
<keyword evidence="3" id="KW-1185">Reference proteome</keyword>
<reference evidence="2 3" key="1">
    <citation type="journal article" date="2018" name="Science">
        <title>The opium poppy genome and morphinan production.</title>
        <authorList>
            <person name="Guo L."/>
            <person name="Winzer T."/>
            <person name="Yang X."/>
            <person name="Li Y."/>
            <person name="Ning Z."/>
            <person name="He Z."/>
            <person name="Teodor R."/>
            <person name="Lu Y."/>
            <person name="Bowser T.A."/>
            <person name="Graham I.A."/>
            <person name="Ye K."/>
        </authorList>
    </citation>
    <scope>NUCLEOTIDE SEQUENCE [LARGE SCALE GENOMIC DNA]</scope>
    <source>
        <strain evidence="3">cv. HN1</strain>
        <tissue evidence="2">Leaves</tissue>
    </source>
</reference>
<proteinExistence type="predicted"/>
<name>A0A4Y7J263_PAPSO</name>
<dbReference type="EMBL" id="CM010717">
    <property type="protein sequence ID" value="RZC53735.1"/>
    <property type="molecule type" value="Genomic_DNA"/>
</dbReference>